<organism evidence="1 2">
    <name type="scientific">Rhizobium fredii</name>
    <name type="common">Sinorhizobium fredii</name>
    <dbReference type="NCBI Taxonomy" id="380"/>
    <lineage>
        <taxon>Bacteria</taxon>
        <taxon>Pseudomonadati</taxon>
        <taxon>Pseudomonadota</taxon>
        <taxon>Alphaproteobacteria</taxon>
        <taxon>Hyphomicrobiales</taxon>
        <taxon>Rhizobiaceae</taxon>
        <taxon>Sinorhizobium/Ensifer group</taxon>
        <taxon>Sinorhizobium</taxon>
    </lineage>
</organism>
<reference evidence="1 2" key="1">
    <citation type="submission" date="2017-09" db="EMBL/GenBank/DDBJ databases">
        <title>Comparative genomics of rhizobia isolated from Phaseolus vulgaris in China.</title>
        <authorList>
            <person name="Tong W."/>
        </authorList>
    </citation>
    <scope>NUCLEOTIDE SEQUENCE [LARGE SCALE GENOMIC DNA]</scope>
    <source>
        <strain evidence="1 2">PCH1</strain>
    </source>
</reference>
<dbReference type="RefSeq" id="WP_097587415.1">
    <property type="nucleotide sequence ID" value="NZ_NWTC01000022.1"/>
</dbReference>
<gene>
    <name evidence="1" type="ORF">CO661_24170</name>
</gene>
<dbReference type="Proteomes" id="UP000220353">
    <property type="component" value="Unassembled WGS sequence"/>
</dbReference>
<proteinExistence type="predicted"/>
<sequence length="145" mass="17296">MELIDRYVPRHTREEVVEMSIRYEERITALLHTIHDYHQRCHGLQVHLAELEEEYAKRTMIPVSSGLVTAEAGHDLYRMATYYRVDWRPDPRRAVISLRDEPLRQAEFPHLFNAAMKQFETQVLRELTDQLRGEYGKLYEATRPK</sequence>
<evidence type="ECO:0000313" key="2">
    <source>
        <dbReference type="Proteomes" id="UP000220353"/>
    </source>
</evidence>
<name>A0A2A6LS34_RHIFR</name>
<accession>A0A2A6LS34</accession>
<protein>
    <submittedName>
        <fullName evidence="1">Uncharacterized protein</fullName>
    </submittedName>
</protein>
<dbReference type="AlphaFoldDB" id="A0A2A6LS34"/>
<comment type="caution">
    <text evidence="1">The sequence shown here is derived from an EMBL/GenBank/DDBJ whole genome shotgun (WGS) entry which is preliminary data.</text>
</comment>
<evidence type="ECO:0000313" key="1">
    <source>
        <dbReference type="EMBL" id="PDT45361.1"/>
    </source>
</evidence>
<dbReference type="EMBL" id="NWTC01000022">
    <property type="protein sequence ID" value="PDT45361.1"/>
    <property type="molecule type" value="Genomic_DNA"/>
</dbReference>